<comment type="caution">
    <text evidence="1">The sequence shown here is derived from an EMBL/GenBank/DDBJ whole genome shotgun (WGS) entry which is preliminary data.</text>
</comment>
<dbReference type="PATRIC" id="fig|582515.4.peg.1842"/>
<sequence>MSLLRNAIDMLQATSRTFLIPISGLPPRLKEAVTSAYLCMRAIDEIEDHPHLDNVLKAKLLRSLSLNLQSANASTAIDDFTIGLESFRDRLDSVTMRVGEWALLAPDEIAPRVWDASAAMADRMAYWAECNWLVRSQADLDCYTFSVAGAVGLLLSDLWGWYDNTQTDRMHAIGFGRGLQAVNILRNRSEDLGRGADFLPEGWSTADLHDYARYNLSLADQYCASLPHGPALNFCRIPLALAYGTLDALSQGKEKLSRSDVLALVAMATSSN</sequence>
<dbReference type="InterPro" id="IPR044844">
    <property type="entry name" value="Trans_IPPS_euk-type"/>
</dbReference>
<keyword evidence="2" id="KW-1185">Reference proteome</keyword>
<dbReference type="Gene3D" id="1.10.600.10">
    <property type="entry name" value="Farnesyl Diphosphate Synthase"/>
    <property type="match status" value="1"/>
</dbReference>
<evidence type="ECO:0000313" key="1">
    <source>
        <dbReference type="EMBL" id="ERN41780.1"/>
    </source>
</evidence>
<dbReference type="PANTHER" id="PTHR11626:SF2">
    <property type="entry name" value="SQUALENE SYNTHASE"/>
    <property type="match status" value="1"/>
</dbReference>
<dbReference type="RefSeq" id="WP_022606364.1">
    <property type="nucleotide sequence ID" value="NZ_ASSJ01000041.1"/>
</dbReference>
<evidence type="ECO:0000313" key="2">
    <source>
        <dbReference type="Proteomes" id="UP000016960"/>
    </source>
</evidence>
<name>U5DQ04_9CHRO</name>
<proteinExistence type="predicted"/>
<accession>U5DQ04</accession>
<dbReference type="EMBL" id="ASSJ01000041">
    <property type="protein sequence ID" value="ERN41780.1"/>
    <property type="molecule type" value="Genomic_DNA"/>
</dbReference>
<dbReference type="AlphaFoldDB" id="U5DQ04"/>
<dbReference type="InParanoid" id="U5DQ04"/>
<dbReference type="EC" id="2.5.1.21" evidence="1"/>
<dbReference type="Pfam" id="PF00494">
    <property type="entry name" value="SQS_PSY"/>
    <property type="match status" value="1"/>
</dbReference>
<dbReference type="eggNOG" id="COG1562">
    <property type="taxonomic scope" value="Bacteria"/>
</dbReference>
<organism evidence="1 2">
    <name type="scientific">Rubidibacter lacunae KORDI 51-2</name>
    <dbReference type="NCBI Taxonomy" id="582515"/>
    <lineage>
        <taxon>Bacteria</taxon>
        <taxon>Bacillati</taxon>
        <taxon>Cyanobacteriota</taxon>
        <taxon>Cyanophyceae</taxon>
        <taxon>Oscillatoriophycideae</taxon>
        <taxon>Chroococcales</taxon>
        <taxon>Aphanothecaceae</taxon>
        <taxon>Rubidibacter</taxon>
    </lineage>
</organism>
<reference evidence="1 2" key="1">
    <citation type="submission" date="2013-05" db="EMBL/GenBank/DDBJ databases">
        <title>Draft genome sequence of Rubidibacter lacunae KORDI 51-2.</title>
        <authorList>
            <person name="Choi D.H."/>
            <person name="Noh J.H."/>
            <person name="Kwon K.-K."/>
            <person name="Lee J.-H."/>
            <person name="Ryu J.-Y."/>
        </authorList>
    </citation>
    <scope>NUCLEOTIDE SEQUENCE [LARGE SCALE GENOMIC DNA]</scope>
    <source>
        <strain evidence="1 2">KORDI 51-2</strain>
    </source>
</reference>
<dbReference type="SUPFAM" id="SSF48576">
    <property type="entry name" value="Terpenoid synthases"/>
    <property type="match status" value="1"/>
</dbReference>
<dbReference type="OrthoDB" id="9787280at2"/>
<dbReference type="STRING" id="582515.KR51_00016310"/>
<gene>
    <name evidence="1" type="ORF">KR51_00016310</name>
</gene>
<protein>
    <submittedName>
        <fullName evidence="1">Phytoene/squalene synthetase</fullName>
        <ecNumber evidence="1">2.5.1.21</ecNumber>
    </submittedName>
</protein>
<dbReference type="InterPro" id="IPR002060">
    <property type="entry name" value="Squ/phyt_synthse"/>
</dbReference>
<dbReference type="GO" id="GO:0051996">
    <property type="term" value="F:squalene synthase [NAD(P)H] activity"/>
    <property type="evidence" value="ECO:0007669"/>
    <property type="project" value="UniProtKB-EC"/>
</dbReference>
<dbReference type="GO" id="GO:0045338">
    <property type="term" value="P:farnesyl diphosphate metabolic process"/>
    <property type="evidence" value="ECO:0007669"/>
    <property type="project" value="InterPro"/>
</dbReference>
<keyword evidence="1" id="KW-0808">Transferase</keyword>
<dbReference type="PANTHER" id="PTHR11626">
    <property type="entry name" value="FARNESYL-DIPHOSPHATE FARNESYLTRANSFERASE"/>
    <property type="match status" value="1"/>
</dbReference>
<dbReference type="InterPro" id="IPR008949">
    <property type="entry name" value="Isoprenoid_synthase_dom_sf"/>
</dbReference>
<dbReference type="Proteomes" id="UP000016960">
    <property type="component" value="Unassembled WGS sequence"/>
</dbReference>